<gene>
    <name evidence="4" type="ORF">HOLleu_13555</name>
</gene>
<evidence type="ECO:0000256" key="2">
    <source>
        <dbReference type="SAM" id="Coils"/>
    </source>
</evidence>
<feature type="region of interest" description="Disordered" evidence="3">
    <location>
        <begin position="455"/>
        <end position="479"/>
    </location>
</feature>
<sequence>MKKGSLNGSPRPLRRDDRPSSAGAVERVKSKEKRRSRTPPLSGEARHQMHAGSEAENSLPGDVIMPNHDIFLNEISFNPPHPLDIKLMSGGPPGLEGDLVYPARHVGSGSYRSNGHHNSVENLSERLEIQTRELDEAKARAAQMEKTMRWWSDCTANWREKWGKVRAERNKAREEVRQLRIKLEAAVKECLILKRGKQETLNENEALKRQLLDLQKVVSSLEQPCDHNHDKSDVPERDPGLKAKASDLSKGEKNSSKTSLPDEKLQNSSSGNSSASSTIVCEASSDDKTEVQKSSPEVTNHSKSSPKKKNKSIVPSPEEEKLEQKAFMLQMKLEEASKTIQIERQEKDALHEEIGRIHQDLSSTKNQYEELVDAKEQLMKELSLMRSAHQQEVGRLTSDLEDEVNVRYSMDRRIADLRKELERLQSENAAEWGKRERLETEKLSLERELKKLRSQLHDLQESQSRKNRQVSSETEQKMKNMDDDINLKNKELVDLKHTFAKTKKLLQEKQDELEHTRKVAETNDAEVKRLRTRVDELKKSLAKSEDDFDQQGNQLRKVERNLDEAKQQCATLVTQVEHLQTRLRAQASGNTTPSKKRNTSYAAKGRFDGEDKDQDKL</sequence>
<feature type="compositionally biased region" description="Basic and acidic residues" evidence="3">
    <location>
        <begin position="455"/>
        <end position="464"/>
    </location>
</feature>
<evidence type="ECO:0000256" key="3">
    <source>
        <dbReference type="SAM" id="MobiDB-lite"/>
    </source>
</evidence>
<comment type="caution">
    <text evidence="4">The sequence shown here is derived from an EMBL/GenBank/DDBJ whole genome shotgun (WGS) entry which is preliminary data.</text>
</comment>
<dbReference type="PANTHER" id="PTHR46292:SF1">
    <property type="entry name" value="COILED-COIL DOMAIN-CONTAINING PROTEIN 102A"/>
    <property type="match status" value="1"/>
</dbReference>
<protein>
    <recommendedName>
        <fullName evidence="6">Coiled-coil domain-containing protein 102A</fullName>
    </recommendedName>
</protein>
<dbReference type="Proteomes" id="UP001152320">
    <property type="component" value="Chromosome 5"/>
</dbReference>
<feature type="compositionally biased region" description="Basic and acidic residues" evidence="3">
    <location>
        <begin position="605"/>
        <end position="617"/>
    </location>
</feature>
<dbReference type="SUPFAM" id="SSF57997">
    <property type="entry name" value="Tropomyosin"/>
    <property type="match status" value="1"/>
</dbReference>
<organism evidence="4 5">
    <name type="scientific">Holothuria leucospilota</name>
    <name type="common">Black long sea cucumber</name>
    <name type="synonym">Mertensiothuria leucospilota</name>
    <dbReference type="NCBI Taxonomy" id="206669"/>
    <lineage>
        <taxon>Eukaryota</taxon>
        <taxon>Metazoa</taxon>
        <taxon>Echinodermata</taxon>
        <taxon>Eleutherozoa</taxon>
        <taxon>Echinozoa</taxon>
        <taxon>Holothuroidea</taxon>
        <taxon>Aspidochirotacea</taxon>
        <taxon>Aspidochirotida</taxon>
        <taxon>Holothuriidae</taxon>
        <taxon>Holothuria</taxon>
    </lineage>
</organism>
<feature type="region of interest" description="Disordered" evidence="3">
    <location>
        <begin position="1"/>
        <end position="61"/>
    </location>
</feature>
<feature type="compositionally biased region" description="Basic and acidic residues" evidence="3">
    <location>
        <begin position="224"/>
        <end position="265"/>
    </location>
</feature>
<evidence type="ECO:0000313" key="5">
    <source>
        <dbReference type="Proteomes" id="UP001152320"/>
    </source>
</evidence>
<evidence type="ECO:0000256" key="1">
    <source>
        <dbReference type="ARBA" id="ARBA00023054"/>
    </source>
</evidence>
<name>A0A9Q1CD25_HOLLE</name>
<dbReference type="Gene3D" id="1.10.287.1490">
    <property type="match status" value="1"/>
</dbReference>
<proteinExistence type="predicted"/>
<dbReference type="OrthoDB" id="5984396at2759"/>
<feature type="compositionally biased region" description="Low complexity" evidence="3">
    <location>
        <begin position="267"/>
        <end position="277"/>
    </location>
</feature>
<evidence type="ECO:0000313" key="4">
    <source>
        <dbReference type="EMBL" id="KAJ8042488.1"/>
    </source>
</evidence>
<keyword evidence="1 2" id="KW-0175">Coiled coil</keyword>
<feature type="region of interest" description="Disordered" evidence="3">
    <location>
        <begin position="222"/>
        <end position="319"/>
    </location>
</feature>
<feature type="region of interest" description="Disordered" evidence="3">
    <location>
        <begin position="583"/>
        <end position="617"/>
    </location>
</feature>
<dbReference type="AlphaFoldDB" id="A0A9Q1CD25"/>
<keyword evidence="5" id="KW-1185">Reference proteome</keyword>
<feature type="coiled-coil region" evidence="2">
    <location>
        <begin position="120"/>
        <end position="217"/>
    </location>
</feature>
<dbReference type="EMBL" id="JAIZAY010000005">
    <property type="protein sequence ID" value="KAJ8042488.1"/>
    <property type="molecule type" value="Genomic_DNA"/>
</dbReference>
<evidence type="ECO:0008006" key="6">
    <source>
        <dbReference type="Google" id="ProtNLM"/>
    </source>
</evidence>
<feature type="compositionally biased region" description="Polar residues" evidence="3">
    <location>
        <begin position="292"/>
        <end position="301"/>
    </location>
</feature>
<accession>A0A9Q1CD25</accession>
<dbReference type="PANTHER" id="PTHR46292">
    <property type="entry name" value="COILED-COIL DOMAIN-CONTAINING PROTEIN 102A"/>
    <property type="match status" value="1"/>
</dbReference>
<dbReference type="SUPFAM" id="SSF90257">
    <property type="entry name" value="Myosin rod fragments"/>
    <property type="match status" value="1"/>
</dbReference>
<reference evidence="4" key="1">
    <citation type="submission" date="2021-10" db="EMBL/GenBank/DDBJ databases">
        <title>Tropical sea cucumber genome reveals ecological adaptation and Cuvierian tubules defense mechanism.</title>
        <authorList>
            <person name="Chen T."/>
        </authorList>
    </citation>
    <scope>NUCLEOTIDE SEQUENCE</scope>
    <source>
        <strain evidence="4">Nanhai2018</strain>
        <tissue evidence="4">Muscle</tissue>
    </source>
</reference>